<evidence type="ECO:0000256" key="5">
    <source>
        <dbReference type="PROSITE-ProRule" id="PRU00449"/>
    </source>
</evidence>
<dbReference type="GO" id="GO:0008270">
    <property type="term" value="F:zinc ion binding"/>
    <property type="evidence" value="ECO:0007669"/>
    <property type="project" value="UniProtKB-KW"/>
</dbReference>
<dbReference type="Pfam" id="PF25403">
    <property type="entry name" value="zf-C2H2_ZFAND2"/>
    <property type="match status" value="1"/>
</dbReference>
<dbReference type="OrthoDB" id="431929at2759"/>
<dbReference type="InterPro" id="IPR000058">
    <property type="entry name" value="Znf_AN1"/>
</dbReference>
<evidence type="ECO:0000256" key="2">
    <source>
        <dbReference type="ARBA" id="ARBA00022737"/>
    </source>
</evidence>
<proteinExistence type="predicted"/>
<dbReference type="AlphaFoldDB" id="A0A1X0QQV5"/>
<keyword evidence="2" id="KW-0677">Repeat</keyword>
<gene>
    <name evidence="8" type="ORF">BCV72DRAFT_235161</name>
</gene>
<feature type="domain" description="AN1-type" evidence="7">
    <location>
        <begin position="91"/>
        <end position="139"/>
    </location>
</feature>
<dbReference type="Gene3D" id="4.10.1110.10">
    <property type="entry name" value="AN1-like Zinc finger"/>
    <property type="match status" value="2"/>
</dbReference>
<dbReference type="PANTHER" id="PTHR14677:SF20">
    <property type="entry name" value="ZINC FINGER AN1-TYPE CONTAINING 2A-RELATED"/>
    <property type="match status" value="1"/>
</dbReference>
<evidence type="ECO:0000313" key="8">
    <source>
        <dbReference type="EMBL" id="ORE02152.1"/>
    </source>
</evidence>
<dbReference type="Pfam" id="PF01428">
    <property type="entry name" value="zf-AN1"/>
    <property type="match status" value="2"/>
</dbReference>
<dbReference type="Proteomes" id="UP000242414">
    <property type="component" value="Unassembled WGS sequence"/>
</dbReference>
<dbReference type="InterPro" id="IPR035896">
    <property type="entry name" value="AN1-like_Znf"/>
</dbReference>
<keyword evidence="1" id="KW-0479">Metal-binding</keyword>
<dbReference type="PROSITE" id="PS51039">
    <property type="entry name" value="ZF_AN1"/>
    <property type="match status" value="2"/>
</dbReference>
<keyword evidence="3 5" id="KW-0863">Zinc-finger</keyword>
<evidence type="ECO:0000256" key="1">
    <source>
        <dbReference type="ARBA" id="ARBA00022723"/>
    </source>
</evidence>
<evidence type="ECO:0000259" key="7">
    <source>
        <dbReference type="PROSITE" id="PS51039"/>
    </source>
</evidence>
<dbReference type="VEuPathDB" id="FungiDB:BCV72DRAFT_235161"/>
<dbReference type="InterPro" id="IPR057357">
    <property type="entry name" value="Znf-C2H2_ZFAND2A/B"/>
</dbReference>
<dbReference type="SMART" id="SM00154">
    <property type="entry name" value="ZnF_AN1"/>
    <property type="match status" value="2"/>
</dbReference>
<evidence type="ECO:0000256" key="6">
    <source>
        <dbReference type="SAM" id="MobiDB-lite"/>
    </source>
</evidence>
<sequence>MEFPDLGKRCTAPACNLYDFLPYTCIYCKHIFCQDHFKLQDHHCPSLNDPKMDIRVPTCPICEKPVSVPRGQDPNIRMNEHIQNNCADLKPKNDNTCRKKGCTTKMLVPMQCPDCGRSFCVKHRLPVDHLCKGKQTDAKPAKQANSISRAEMERQRKDRVDQRKQEIHRLQLKAKQGNLTDNEQLQLAKLLSLQGDKHGKCVVC</sequence>
<keyword evidence="4" id="KW-0862">Zinc</keyword>
<feature type="compositionally biased region" description="Basic and acidic residues" evidence="6">
    <location>
        <begin position="150"/>
        <end position="165"/>
    </location>
</feature>
<accession>A0A1X0QQV5</accession>
<dbReference type="EMBL" id="KV922069">
    <property type="protein sequence ID" value="ORE02152.1"/>
    <property type="molecule type" value="Genomic_DNA"/>
</dbReference>
<dbReference type="GO" id="GO:0005737">
    <property type="term" value="C:cytoplasm"/>
    <property type="evidence" value="ECO:0007669"/>
    <property type="project" value="TreeGrafter"/>
</dbReference>
<reference evidence="8" key="1">
    <citation type="journal article" date="2016" name="Proc. Natl. Acad. Sci. U.S.A.">
        <title>Lipid metabolic changes in an early divergent fungus govern the establishment of a mutualistic symbiosis with endobacteria.</title>
        <authorList>
            <person name="Lastovetsky O.A."/>
            <person name="Gaspar M.L."/>
            <person name="Mondo S.J."/>
            <person name="LaButti K.M."/>
            <person name="Sandor L."/>
            <person name="Grigoriev I.V."/>
            <person name="Henry S.A."/>
            <person name="Pawlowska T.E."/>
        </authorList>
    </citation>
    <scope>NUCLEOTIDE SEQUENCE [LARGE SCALE GENOMIC DNA]</scope>
    <source>
        <strain evidence="8">ATCC 52814</strain>
    </source>
</reference>
<dbReference type="PANTHER" id="PTHR14677">
    <property type="entry name" value="ARSENITE INDUCUBLE RNA ASSOCIATED PROTEIN AIP-1-RELATED"/>
    <property type="match status" value="1"/>
</dbReference>
<name>A0A1X0QQV5_RHIZD</name>
<protein>
    <recommendedName>
        <fullName evidence="7">AN1-type domain-containing protein</fullName>
    </recommendedName>
</protein>
<dbReference type="SUPFAM" id="SSF118310">
    <property type="entry name" value="AN1-like Zinc finger"/>
    <property type="match status" value="2"/>
</dbReference>
<organism evidence="8">
    <name type="scientific">Rhizopus microsporus var. microsporus</name>
    <dbReference type="NCBI Taxonomy" id="86635"/>
    <lineage>
        <taxon>Eukaryota</taxon>
        <taxon>Fungi</taxon>
        <taxon>Fungi incertae sedis</taxon>
        <taxon>Mucoromycota</taxon>
        <taxon>Mucoromycotina</taxon>
        <taxon>Mucoromycetes</taxon>
        <taxon>Mucorales</taxon>
        <taxon>Mucorineae</taxon>
        <taxon>Rhizopodaceae</taxon>
        <taxon>Rhizopus</taxon>
    </lineage>
</organism>
<feature type="region of interest" description="Disordered" evidence="6">
    <location>
        <begin position="136"/>
        <end position="165"/>
    </location>
</feature>
<evidence type="ECO:0000256" key="3">
    <source>
        <dbReference type="ARBA" id="ARBA00022771"/>
    </source>
</evidence>
<evidence type="ECO:0000256" key="4">
    <source>
        <dbReference type="ARBA" id="ARBA00022833"/>
    </source>
</evidence>
<feature type="domain" description="AN1-type" evidence="7">
    <location>
        <begin position="4"/>
        <end position="52"/>
    </location>
</feature>